<dbReference type="InterPro" id="IPR029063">
    <property type="entry name" value="SAM-dependent_MTases_sf"/>
</dbReference>
<name>A0AAI8U144_MYCME</name>
<dbReference type="InterPro" id="IPR005299">
    <property type="entry name" value="MeTrfase_7"/>
</dbReference>
<dbReference type="Pfam" id="PF03492">
    <property type="entry name" value="Methyltransf_7"/>
    <property type="match status" value="1"/>
</dbReference>
<dbReference type="Proteomes" id="UP000465622">
    <property type="component" value="Chromosome"/>
</dbReference>
<keyword evidence="1" id="KW-0479">Metal-binding</keyword>
<dbReference type="Gene3D" id="3.40.50.150">
    <property type="entry name" value="Vaccinia Virus protein VP39"/>
    <property type="match status" value="1"/>
</dbReference>
<evidence type="ECO:0000313" key="5">
    <source>
        <dbReference type="Proteomes" id="UP000465622"/>
    </source>
</evidence>
<evidence type="ECO:0000313" key="6">
    <source>
        <dbReference type="Proteomes" id="UP001241092"/>
    </source>
</evidence>
<evidence type="ECO:0008006" key="7">
    <source>
        <dbReference type="Google" id="ProtNLM"/>
    </source>
</evidence>
<evidence type="ECO:0000313" key="4">
    <source>
        <dbReference type="EMBL" id="BDY32729.1"/>
    </source>
</evidence>
<reference evidence="4" key="3">
    <citation type="submission" date="2023-03" db="EMBL/GenBank/DDBJ databases">
        <title>Draft genome sequence of a Mycolicibacterium mageritense strain H4_3_1 isolated from a hybrid biological-inorganic system reactor.</title>
        <authorList>
            <person name="Feng X."/>
            <person name="Kazama D."/>
            <person name="Sato K."/>
            <person name="Kobayashi H."/>
        </authorList>
    </citation>
    <scope>NUCLEOTIDE SEQUENCE</scope>
    <source>
        <strain evidence="4">H4_3_1</strain>
    </source>
</reference>
<dbReference type="SUPFAM" id="SSF53335">
    <property type="entry name" value="S-adenosyl-L-methionine-dependent methyltransferases"/>
    <property type="match status" value="1"/>
</dbReference>
<dbReference type="EMBL" id="AP022567">
    <property type="protein sequence ID" value="BBX38093.1"/>
    <property type="molecule type" value="Genomic_DNA"/>
</dbReference>
<dbReference type="Gene3D" id="1.10.1200.270">
    <property type="entry name" value="Methyltransferase, alpha-helical capping domain"/>
    <property type="match status" value="1"/>
</dbReference>
<evidence type="ECO:0000313" key="3">
    <source>
        <dbReference type="EMBL" id="BBX38093.1"/>
    </source>
</evidence>
<dbReference type="RefSeq" id="WP_036443150.1">
    <property type="nucleotide sequence ID" value="NZ_AP022567.1"/>
</dbReference>
<reference evidence="3" key="2">
    <citation type="submission" date="2020-02" db="EMBL/GenBank/DDBJ databases">
        <authorList>
            <person name="Matsumoto Y."/>
            <person name="Kinjo T."/>
            <person name="Motooka D."/>
            <person name="Nabeya D."/>
            <person name="Jung N."/>
            <person name="Uechi K."/>
            <person name="Horii T."/>
            <person name="Iida T."/>
            <person name="Fujita J."/>
            <person name="Nakamura S."/>
        </authorList>
    </citation>
    <scope>NUCLEOTIDE SEQUENCE</scope>
    <source>
        <strain evidence="3">JCM 12375</strain>
    </source>
</reference>
<reference evidence="3 5" key="1">
    <citation type="journal article" date="2019" name="Emerg. Microbes Infect.">
        <title>Comprehensive subspecies identification of 175 nontuberculous mycobacteria species based on 7547 genomic profiles.</title>
        <authorList>
            <person name="Matsumoto Y."/>
            <person name="Kinjo T."/>
            <person name="Motooka D."/>
            <person name="Nabeya D."/>
            <person name="Jung N."/>
            <person name="Uechi K."/>
            <person name="Horii T."/>
            <person name="Iida T."/>
            <person name="Fujita J."/>
            <person name="Nakamura S."/>
        </authorList>
    </citation>
    <scope>NUCLEOTIDE SEQUENCE [LARGE SCALE GENOMIC DNA]</scope>
    <source>
        <strain evidence="3 5">JCM 12375</strain>
    </source>
</reference>
<dbReference type="GO" id="GO:0008168">
    <property type="term" value="F:methyltransferase activity"/>
    <property type="evidence" value="ECO:0007669"/>
    <property type="project" value="InterPro"/>
</dbReference>
<dbReference type="PANTHER" id="PTHR31009">
    <property type="entry name" value="S-ADENOSYL-L-METHIONINE:CARBOXYL METHYLTRANSFERASE FAMILY PROTEIN"/>
    <property type="match status" value="1"/>
</dbReference>
<evidence type="ECO:0000256" key="1">
    <source>
        <dbReference type="ARBA" id="ARBA00022723"/>
    </source>
</evidence>
<dbReference type="InterPro" id="IPR042086">
    <property type="entry name" value="MeTrfase_capping"/>
</dbReference>
<keyword evidence="2" id="KW-0460">Magnesium</keyword>
<dbReference type="EMBL" id="AP027452">
    <property type="protein sequence ID" value="BDY32729.1"/>
    <property type="molecule type" value="Genomic_DNA"/>
</dbReference>
<protein>
    <recommendedName>
        <fullName evidence="7">SAM-dependent methyltransferase</fullName>
    </recommendedName>
</protein>
<dbReference type="Proteomes" id="UP001241092">
    <property type="component" value="Chromosome"/>
</dbReference>
<organism evidence="4 6">
    <name type="scientific">Mycolicibacterium mageritense</name>
    <name type="common">Mycobacterium mageritense</name>
    <dbReference type="NCBI Taxonomy" id="53462"/>
    <lineage>
        <taxon>Bacteria</taxon>
        <taxon>Bacillati</taxon>
        <taxon>Actinomycetota</taxon>
        <taxon>Actinomycetes</taxon>
        <taxon>Mycobacteriales</taxon>
        <taxon>Mycobacteriaceae</taxon>
        <taxon>Mycolicibacterium</taxon>
    </lineage>
</organism>
<accession>A0AAI8U144</accession>
<dbReference type="AlphaFoldDB" id="A0AAI8U144"/>
<dbReference type="GO" id="GO:0046872">
    <property type="term" value="F:metal ion binding"/>
    <property type="evidence" value="ECO:0007669"/>
    <property type="project" value="UniProtKB-KW"/>
</dbReference>
<sequence length="358" mass="39035">MPESSIVVRPEPEGTPPSTRLQAAGLLSAIKLFEEAARTVPLPSAPQPIVIADYGAGTGHNSLLPIGAAITTLRGRTRPEHSVLVTHTDTVDNDFSALFRTVAEDSDSYLRKDSATFTSAVGRSFYTQILPSNSVNLGWSAWSLLWLGRVPMPVPDHIAVACSADAHVRDSYARQAAHDWHEFVAFRGRELCPGGRLVVLTMALAEDGDFGYGPLLAALTDTLSELRTDGFLNGDEVQRMSLPIVGRRAADFVAPFAPSGRFERLTIEHLDVFDADDRFFNQYRTEHDAKVFGAQWASFCRFAVFGVLAEALDGGSADPRRTTFFDRLEAGVAARLSAAPEPTRIPLAQVVLEKRRRG</sequence>
<keyword evidence="5" id="KW-1185">Reference proteome</keyword>
<evidence type="ECO:0000256" key="2">
    <source>
        <dbReference type="ARBA" id="ARBA00022842"/>
    </source>
</evidence>
<gene>
    <name evidence="4" type="ORF">hbim_06699</name>
    <name evidence="3" type="ORF">MMAGJ_73750</name>
</gene>
<proteinExistence type="predicted"/>